<proteinExistence type="predicted"/>
<evidence type="ECO:0000313" key="2">
    <source>
        <dbReference type="EMBL" id="VVN01818.1"/>
    </source>
</evidence>
<dbReference type="EMBL" id="CABVGZ010000036">
    <property type="protein sequence ID" value="VVN01818.1"/>
    <property type="molecule type" value="Genomic_DNA"/>
</dbReference>
<dbReference type="AlphaFoldDB" id="A0A5E6UAM2"/>
<reference evidence="2 3" key="1">
    <citation type="submission" date="2019-09" db="EMBL/GenBank/DDBJ databases">
        <authorList>
            <person name="Chandra G."/>
            <person name="Truman W A."/>
        </authorList>
    </citation>
    <scope>NUCLEOTIDE SEQUENCE [LARGE SCALE GENOMIC DNA]</scope>
    <source>
        <strain evidence="2">PS624</strain>
    </source>
</reference>
<organism evidence="2 3">
    <name type="scientific">Pseudomonas fluorescens</name>
    <dbReference type="NCBI Taxonomy" id="294"/>
    <lineage>
        <taxon>Bacteria</taxon>
        <taxon>Pseudomonadati</taxon>
        <taxon>Pseudomonadota</taxon>
        <taxon>Gammaproteobacteria</taxon>
        <taxon>Pseudomonadales</taxon>
        <taxon>Pseudomonadaceae</taxon>
        <taxon>Pseudomonas</taxon>
    </lineage>
</organism>
<name>A0A5E6UAM2_PSEFL</name>
<dbReference type="Proteomes" id="UP000326241">
    <property type="component" value="Unassembled WGS sequence"/>
</dbReference>
<accession>A0A5E6UAM2</accession>
<sequence>MIATASGRDVVAEPHVVVSYITDPLITEANARLAEISLPGLQAHLLRAHESVDGLYVTPEGQIYAQLEEGGYYRAELNSDGIYQIPWPAAPGVTPPILRKIDGQPRWRLEAPWYVARSATGRLPVPGVAAELPSTILFVDPYLATLLPAAHESPNGIRKGPRGKTYVDIADGTIMVRRNERGEYKLTSATTTNVPDLTVEQIPGQFLWRLQLQTASAQPDPQPGTSRTLQPPEEASPGPSKRARLPGDSDLPGPSIPVNNPGDWQTWGSATKPIAGDSIEIAGRHFSILDQPTHAVDALAFIKHPQFSATRFDAFENMLLTTPQLQPQGVVKLADSRTGHAADSWRIVDGLPFRKSLTQYVSDHFAYLSNHSANKVAREIFNRASHSEELTGPGINDLFDTIKYWENRPTSVSDQRTLRQDLSDPLMLLSPLAVDANDYVHMPLPSAEGLQRIDFKAHTFFETHYLTEGHSIRDLFNVVLRGNGYRVSYSFRNKAQDALLIQRQGIDTVFILLTNKFRGDSMFAEDPTVWLKKKALVNKIALHDKITLQDHLAADKIIYLVGTNDPHSAKGNSLVITRLR</sequence>
<protein>
    <submittedName>
        <fullName evidence="2">Uncharacterized protein</fullName>
    </submittedName>
</protein>
<feature type="compositionally biased region" description="Polar residues" evidence="1">
    <location>
        <begin position="215"/>
        <end position="229"/>
    </location>
</feature>
<gene>
    <name evidence="2" type="ORF">PS624_03367</name>
</gene>
<evidence type="ECO:0000313" key="3">
    <source>
        <dbReference type="Proteomes" id="UP000326241"/>
    </source>
</evidence>
<feature type="region of interest" description="Disordered" evidence="1">
    <location>
        <begin position="215"/>
        <end position="266"/>
    </location>
</feature>
<evidence type="ECO:0000256" key="1">
    <source>
        <dbReference type="SAM" id="MobiDB-lite"/>
    </source>
</evidence>